<sequence length="175" mass="19846">MHDSMDEILGQSFISKLHFSISNGLPHAEPLPSCRTDEQKLVHGILGMLQGFCSYLFFWDENEQKFRVEGGIYACHLSKASLSCILNKFIFCGTCLKKVETSRQRVPTLKAFANSVHFWLKKLRGLALKEEIKSVSGHCQTTMTLLDLMTSLSRDQEVKKTSTWIRAATLCRKSN</sequence>
<dbReference type="OrthoDB" id="66546at2759"/>
<dbReference type="AlphaFoldDB" id="A0A835R301"/>
<dbReference type="Proteomes" id="UP000639772">
    <property type="component" value="Unassembled WGS sequence"/>
</dbReference>
<organism evidence="1 2">
    <name type="scientific">Vanilla planifolia</name>
    <name type="common">Vanilla</name>
    <dbReference type="NCBI Taxonomy" id="51239"/>
    <lineage>
        <taxon>Eukaryota</taxon>
        <taxon>Viridiplantae</taxon>
        <taxon>Streptophyta</taxon>
        <taxon>Embryophyta</taxon>
        <taxon>Tracheophyta</taxon>
        <taxon>Spermatophyta</taxon>
        <taxon>Magnoliopsida</taxon>
        <taxon>Liliopsida</taxon>
        <taxon>Asparagales</taxon>
        <taxon>Orchidaceae</taxon>
        <taxon>Vanilloideae</taxon>
        <taxon>Vanilleae</taxon>
        <taxon>Vanilla</taxon>
    </lineage>
</organism>
<dbReference type="EMBL" id="JADCNM010000005">
    <property type="protein sequence ID" value="KAG0481786.1"/>
    <property type="molecule type" value="Genomic_DNA"/>
</dbReference>
<protein>
    <recommendedName>
        <fullName evidence="3">Gamma-tubulin complex component</fullName>
    </recommendedName>
</protein>
<proteinExistence type="predicted"/>
<accession>A0A835R301</accession>
<evidence type="ECO:0000313" key="2">
    <source>
        <dbReference type="Proteomes" id="UP000639772"/>
    </source>
</evidence>
<gene>
    <name evidence="1" type="ORF">HPP92_009870</name>
</gene>
<reference evidence="1 2" key="1">
    <citation type="journal article" date="2020" name="Nat. Food">
        <title>A phased Vanilla planifolia genome enables genetic improvement of flavour and production.</title>
        <authorList>
            <person name="Hasing T."/>
            <person name="Tang H."/>
            <person name="Brym M."/>
            <person name="Khazi F."/>
            <person name="Huang T."/>
            <person name="Chambers A.H."/>
        </authorList>
    </citation>
    <scope>NUCLEOTIDE SEQUENCE [LARGE SCALE GENOMIC DNA]</scope>
    <source>
        <tissue evidence="1">Leaf</tissue>
    </source>
</reference>
<evidence type="ECO:0008006" key="3">
    <source>
        <dbReference type="Google" id="ProtNLM"/>
    </source>
</evidence>
<evidence type="ECO:0000313" key="1">
    <source>
        <dbReference type="EMBL" id="KAG0481786.1"/>
    </source>
</evidence>
<name>A0A835R301_VANPL</name>
<comment type="caution">
    <text evidence="1">The sequence shown here is derived from an EMBL/GenBank/DDBJ whole genome shotgun (WGS) entry which is preliminary data.</text>
</comment>